<accession>A0A9P2VLM2</accession>
<proteinExistence type="inferred from homology"/>
<keyword evidence="5" id="KW-0808">Transferase</keyword>
<evidence type="ECO:0000259" key="3">
    <source>
        <dbReference type="Pfam" id="PF17836"/>
    </source>
</evidence>
<dbReference type="AlphaFoldDB" id="A0A9P2VLM2"/>
<comment type="similarity">
    <text evidence="1">Belongs to the transferase hexapeptide repeat family.</text>
</comment>
<name>A0A9P2VLM2_ECOLX</name>
<evidence type="ECO:0000256" key="2">
    <source>
        <dbReference type="PIRSR" id="PIRSR620019-1"/>
    </source>
</evidence>
<evidence type="ECO:0000313" key="6">
    <source>
        <dbReference type="Proteomes" id="UP000824725"/>
    </source>
</evidence>
<dbReference type="SMR" id="A0A9P2VLM2"/>
<dbReference type="EMBL" id="ABCGCG010000017">
    <property type="protein sequence ID" value="EIA9700617.1"/>
    <property type="molecule type" value="Genomic_DNA"/>
</dbReference>
<feature type="active site" description="Proton acceptor" evidence="2">
    <location>
        <position position="139"/>
    </location>
</feature>
<sequence>MNLYGIFGAGSYGRETIPILNQQIKQECGSDYALVFVDDVLAGKKVNGFEVLSTNCFLKAPYLKKYFNVAIANDKIRQRVSESILLHGVEPITIKHPNSVVYDHTMIGSGAIISPFVTISTNTHIGRFFHANIYSYVAHDCQIGDYVTFAPGAKCNGYVVIEDNAYIGSGAVIKQGVPNRPLIIGAGAIIGMGAVVTKSVPAGITVCGNPAREMKRSPTSI</sequence>
<evidence type="ECO:0000313" key="4">
    <source>
        <dbReference type="EMBL" id="EHR3607850.1"/>
    </source>
</evidence>
<evidence type="ECO:0000256" key="1">
    <source>
        <dbReference type="ARBA" id="ARBA00007274"/>
    </source>
</evidence>
<comment type="caution">
    <text evidence="5">The sequence shown here is derived from an EMBL/GenBank/DDBJ whole genome shotgun (WGS) entry which is preliminary data.</text>
</comment>
<dbReference type="InterPro" id="IPR020019">
    <property type="entry name" value="AcTrfase_PglD-like"/>
</dbReference>
<protein>
    <submittedName>
        <fullName evidence="5">GDP-perosamine N-acetyltransferase</fullName>
        <ecNumber evidence="5">2.3.1.227</ecNumber>
    </submittedName>
</protein>
<dbReference type="Proteomes" id="UP000695419">
    <property type="component" value="Unassembled WGS sequence"/>
</dbReference>
<dbReference type="Proteomes" id="UP000824725">
    <property type="component" value="Unassembled WGS sequence"/>
</dbReference>
<dbReference type="PANTHER" id="PTHR43300">
    <property type="entry name" value="ACETYLTRANSFERASE"/>
    <property type="match status" value="1"/>
</dbReference>
<reference evidence="5" key="1">
    <citation type="submission" date="2021-09" db="EMBL/GenBank/DDBJ databases">
        <authorList>
            <consortium name="GenomeTrakr network: Whole genome sequencing for foodborne pathogen traceback"/>
        </authorList>
    </citation>
    <scope>NUCLEOTIDE SEQUENCE</scope>
    <source>
        <strain evidence="5">RM4887</strain>
        <strain evidence="4">RM7481</strain>
    </source>
</reference>
<gene>
    <name evidence="5" type="primary">perB</name>
    <name evidence="5" type="ORF">K7324_003408</name>
    <name evidence="4" type="ORF">KTM58_003024</name>
</gene>
<feature type="site" description="Increases basicity of active site His" evidence="2">
    <location>
        <position position="140"/>
    </location>
</feature>
<dbReference type="InterPro" id="IPR050179">
    <property type="entry name" value="Trans_hexapeptide_repeat"/>
</dbReference>
<dbReference type="GO" id="GO:0016746">
    <property type="term" value="F:acyltransferase activity"/>
    <property type="evidence" value="ECO:0007669"/>
    <property type="project" value="UniProtKB-KW"/>
</dbReference>
<dbReference type="Gene3D" id="3.40.50.20">
    <property type="match status" value="1"/>
</dbReference>
<dbReference type="InterPro" id="IPR011004">
    <property type="entry name" value="Trimer_LpxA-like_sf"/>
</dbReference>
<dbReference type="CDD" id="cd03360">
    <property type="entry name" value="LbH_AT_putative"/>
    <property type="match status" value="1"/>
</dbReference>
<feature type="domain" description="PglD N-terminal" evidence="3">
    <location>
        <begin position="6"/>
        <end position="83"/>
    </location>
</feature>
<evidence type="ECO:0000313" key="5">
    <source>
        <dbReference type="EMBL" id="EIA9700617.1"/>
    </source>
</evidence>
<keyword evidence="5" id="KW-0012">Acyltransferase</keyword>
<dbReference type="InterPro" id="IPR001451">
    <property type="entry name" value="Hexapep"/>
</dbReference>
<dbReference type="Pfam" id="PF14602">
    <property type="entry name" value="Hexapep_2"/>
    <property type="match status" value="1"/>
</dbReference>
<dbReference type="NCBIfam" id="TIGR03570">
    <property type="entry name" value="NeuD_NnaD"/>
    <property type="match status" value="1"/>
</dbReference>
<dbReference type="Gene3D" id="2.160.10.10">
    <property type="entry name" value="Hexapeptide repeat proteins"/>
    <property type="match status" value="1"/>
</dbReference>
<organism evidence="5 6">
    <name type="scientific">Escherichia coli O157</name>
    <dbReference type="NCBI Taxonomy" id="1045010"/>
    <lineage>
        <taxon>Bacteria</taxon>
        <taxon>Pseudomonadati</taxon>
        <taxon>Pseudomonadota</taxon>
        <taxon>Gammaproteobacteria</taxon>
        <taxon>Enterobacterales</taxon>
        <taxon>Enterobacteriaceae</taxon>
        <taxon>Escherichia</taxon>
    </lineage>
</organism>
<dbReference type="RefSeq" id="WP_001055391.1">
    <property type="nucleotide sequence ID" value="NZ_CP015831.1"/>
</dbReference>
<dbReference type="EC" id="2.3.1.227" evidence="5"/>
<dbReference type="SUPFAM" id="SSF51161">
    <property type="entry name" value="Trimeric LpxA-like enzymes"/>
    <property type="match status" value="1"/>
</dbReference>
<dbReference type="EMBL" id="ABAZXH010000011">
    <property type="protein sequence ID" value="EHR3607850.1"/>
    <property type="molecule type" value="Genomic_DNA"/>
</dbReference>
<dbReference type="PANTHER" id="PTHR43300:SF7">
    <property type="entry name" value="UDP-N-ACETYLBACILLOSAMINE N-ACETYLTRANSFERASE"/>
    <property type="match status" value="1"/>
</dbReference>
<dbReference type="InterPro" id="IPR041561">
    <property type="entry name" value="PglD_N"/>
</dbReference>
<dbReference type="Pfam" id="PF17836">
    <property type="entry name" value="PglD_N"/>
    <property type="match status" value="1"/>
</dbReference>